<accession>A0A1H2ZBH9</accession>
<name>A0A1H2ZBH9_9BACL</name>
<protein>
    <submittedName>
        <fullName evidence="2">Predicted Zn-dependent peptidase</fullName>
    </submittedName>
</protein>
<organism evidence="2 3">
    <name type="scientific">Marininema mesophilum</name>
    <dbReference type="NCBI Taxonomy" id="1048340"/>
    <lineage>
        <taxon>Bacteria</taxon>
        <taxon>Bacillati</taxon>
        <taxon>Bacillota</taxon>
        <taxon>Bacilli</taxon>
        <taxon>Bacillales</taxon>
        <taxon>Thermoactinomycetaceae</taxon>
        <taxon>Marininema</taxon>
    </lineage>
</organism>
<dbReference type="InterPro" id="IPR007863">
    <property type="entry name" value="Peptidase_M16_C"/>
</dbReference>
<dbReference type="Gene3D" id="3.30.830.10">
    <property type="entry name" value="Metalloenzyme, LuxS/M16 peptidase-like"/>
    <property type="match status" value="2"/>
</dbReference>
<dbReference type="AlphaFoldDB" id="A0A1H2ZBH9"/>
<dbReference type="GO" id="GO:0046872">
    <property type="term" value="F:metal ion binding"/>
    <property type="evidence" value="ECO:0007669"/>
    <property type="project" value="InterPro"/>
</dbReference>
<reference evidence="2 3" key="1">
    <citation type="submission" date="2016-10" db="EMBL/GenBank/DDBJ databases">
        <authorList>
            <person name="de Groot N.N."/>
        </authorList>
    </citation>
    <scope>NUCLEOTIDE SEQUENCE [LARGE SCALE GENOMIC DNA]</scope>
    <source>
        <strain evidence="2 3">DSM 45610</strain>
    </source>
</reference>
<keyword evidence="3" id="KW-1185">Reference proteome</keyword>
<sequence length="433" mass="48896">MSSSVQFETVQMGNLRVHICSTDKFKTNMMSALVQQSLSAETVTRHALLPAVLQRGTRSHPTTLQLQRKLDDLYGATLFGDVFKRGERHIMQVGMEIPNEAYLSEAESLLDQGAAFLGEILTAPAIEGSAFKEAYVKAEKKNLKQKIESLMDDKIRYAAQRCVSEMCSDEPFSLFNHGRLQDLDSIDASNLYTYYQELIQTRPIDLYFVGNLSVDRVCKLVDKFFPTEGRQRNRVQSTDVKHPVREIKEVVDRLDVKQGKLNMGARTQIALQDPDYVSLMMYNGILGGFPHSKLFINVREKSSLAYYAASRLESHKGILTIQSGIEIDKYQQAVDIIKEQFDIMRAGNISDSELSQTKAMLVNQLRERQDRSYDLIDAHYHSVLSGADRPLDGLIQGVKQVSKDDVVQVAQKIQIDTIYFLRDKKGGAQDGTH</sequence>
<dbReference type="Pfam" id="PF05193">
    <property type="entry name" value="Peptidase_M16_C"/>
    <property type="match status" value="1"/>
</dbReference>
<dbReference type="PANTHER" id="PTHR11851:SF186">
    <property type="entry name" value="INACTIVE METALLOPROTEASE YMFF-RELATED"/>
    <property type="match status" value="1"/>
</dbReference>
<dbReference type="NCBIfam" id="NF047422">
    <property type="entry name" value="YfmF_fam"/>
    <property type="match status" value="1"/>
</dbReference>
<dbReference type="RefSeq" id="WP_245726330.1">
    <property type="nucleotide sequence ID" value="NZ_FNNQ01000011.1"/>
</dbReference>
<dbReference type="SUPFAM" id="SSF63411">
    <property type="entry name" value="LuxS/MPP-like metallohydrolase"/>
    <property type="match status" value="2"/>
</dbReference>
<evidence type="ECO:0000313" key="3">
    <source>
        <dbReference type="Proteomes" id="UP000198534"/>
    </source>
</evidence>
<dbReference type="EMBL" id="FNNQ01000011">
    <property type="protein sequence ID" value="SDX14832.1"/>
    <property type="molecule type" value="Genomic_DNA"/>
</dbReference>
<dbReference type="STRING" id="1048340.SAMN05444487_1111"/>
<gene>
    <name evidence="2" type="ORF">SAMN05444487_1111</name>
</gene>
<feature type="domain" description="Peptidase M16 C-terminal" evidence="1">
    <location>
        <begin position="186"/>
        <end position="361"/>
    </location>
</feature>
<dbReference type="InterPro" id="IPR011249">
    <property type="entry name" value="Metalloenz_LuxS/M16"/>
</dbReference>
<dbReference type="PANTHER" id="PTHR11851">
    <property type="entry name" value="METALLOPROTEASE"/>
    <property type="match status" value="1"/>
</dbReference>
<proteinExistence type="predicted"/>
<evidence type="ECO:0000313" key="2">
    <source>
        <dbReference type="EMBL" id="SDX14832.1"/>
    </source>
</evidence>
<dbReference type="Proteomes" id="UP000198534">
    <property type="component" value="Unassembled WGS sequence"/>
</dbReference>
<dbReference type="InterPro" id="IPR050361">
    <property type="entry name" value="MPP/UQCRC_Complex"/>
</dbReference>
<evidence type="ECO:0000259" key="1">
    <source>
        <dbReference type="Pfam" id="PF05193"/>
    </source>
</evidence>